<dbReference type="SMART" id="SM00173">
    <property type="entry name" value="RAS"/>
    <property type="match status" value="1"/>
</dbReference>
<accession>A0A7M4E0Y4</accession>
<dbReference type="AlphaFoldDB" id="A0A7M4E0Y4"/>
<dbReference type="InterPro" id="IPR027417">
    <property type="entry name" value="P-loop_NTPase"/>
</dbReference>
<evidence type="ECO:0000256" key="2">
    <source>
        <dbReference type="ARBA" id="ARBA00023134"/>
    </source>
</evidence>
<dbReference type="GO" id="GO:0007165">
    <property type="term" value="P:signal transduction"/>
    <property type="evidence" value="ECO:0007669"/>
    <property type="project" value="InterPro"/>
</dbReference>
<keyword evidence="2" id="KW-0342">GTP-binding</keyword>
<dbReference type="Gene3D" id="3.40.50.300">
    <property type="entry name" value="P-loop containing nucleotide triphosphate hydrolases"/>
    <property type="match status" value="1"/>
</dbReference>
<protein>
    <submittedName>
        <fullName evidence="3">Uncharacterized protein</fullName>
    </submittedName>
</protein>
<dbReference type="PANTHER" id="PTHR24070">
    <property type="entry name" value="RAS, DI-RAS, AND RHEB FAMILY MEMBERS OF SMALL GTPASE SUPERFAMILY"/>
    <property type="match status" value="1"/>
</dbReference>
<evidence type="ECO:0000313" key="3">
    <source>
        <dbReference type="Ensembl" id="ENSCPRP00005002796.1"/>
    </source>
</evidence>
<name>A0A7M4E0Y4_CROPO</name>
<dbReference type="GO" id="GO:0003924">
    <property type="term" value="F:GTPase activity"/>
    <property type="evidence" value="ECO:0007669"/>
    <property type="project" value="InterPro"/>
</dbReference>
<dbReference type="GO" id="GO:0016020">
    <property type="term" value="C:membrane"/>
    <property type="evidence" value="ECO:0007669"/>
    <property type="project" value="InterPro"/>
</dbReference>
<dbReference type="SUPFAM" id="SSF52540">
    <property type="entry name" value="P-loop containing nucleoside triphosphate hydrolases"/>
    <property type="match status" value="1"/>
</dbReference>
<dbReference type="GeneTree" id="ENSGT00940000155871"/>
<dbReference type="Proteomes" id="UP000594220">
    <property type="component" value="Unplaced"/>
</dbReference>
<keyword evidence="4" id="KW-1185">Reference proteome</keyword>
<dbReference type="PROSITE" id="PS51421">
    <property type="entry name" value="RAS"/>
    <property type="match status" value="1"/>
</dbReference>
<dbReference type="InterPro" id="IPR001806">
    <property type="entry name" value="Small_GTPase"/>
</dbReference>
<reference evidence="3" key="1">
    <citation type="submission" date="2025-08" db="UniProtKB">
        <authorList>
            <consortium name="Ensembl"/>
        </authorList>
    </citation>
    <scope>IDENTIFICATION</scope>
</reference>
<keyword evidence="1" id="KW-0547">Nucleotide-binding</keyword>
<organism evidence="3 4">
    <name type="scientific">Crocodylus porosus</name>
    <name type="common">Saltwater crocodile</name>
    <name type="synonym">Estuarine crocodile</name>
    <dbReference type="NCBI Taxonomy" id="8502"/>
    <lineage>
        <taxon>Eukaryota</taxon>
        <taxon>Metazoa</taxon>
        <taxon>Chordata</taxon>
        <taxon>Craniata</taxon>
        <taxon>Vertebrata</taxon>
        <taxon>Euteleostomi</taxon>
        <taxon>Archelosauria</taxon>
        <taxon>Archosauria</taxon>
        <taxon>Crocodylia</taxon>
        <taxon>Longirostres</taxon>
        <taxon>Crocodylidae</taxon>
        <taxon>Crocodylus</taxon>
    </lineage>
</organism>
<dbReference type="GO" id="GO:0005525">
    <property type="term" value="F:GTP binding"/>
    <property type="evidence" value="ECO:0007669"/>
    <property type="project" value="UniProtKB-KW"/>
</dbReference>
<sequence length="156" mass="17240">MKRYKLGVVGVCGVGKKALACQIGMIDAATCLLVILDTGVQECSATHDQQDLVMHIGKGFLSVFAVNIKSFEDSYHYREQISWVKDVDDVPMVLVGNKCNLPSWTVDIVHTQELAKSYASPSLRYNRSLNFQETSEVCLLIFFKSCIEIPCGTGVT</sequence>
<evidence type="ECO:0000313" key="4">
    <source>
        <dbReference type="Proteomes" id="UP000594220"/>
    </source>
</evidence>
<dbReference type="Pfam" id="PF00071">
    <property type="entry name" value="Ras"/>
    <property type="match status" value="1"/>
</dbReference>
<reference evidence="3" key="2">
    <citation type="submission" date="2025-09" db="UniProtKB">
        <authorList>
            <consortium name="Ensembl"/>
        </authorList>
    </citation>
    <scope>IDENTIFICATION</scope>
</reference>
<dbReference type="InterPro" id="IPR020849">
    <property type="entry name" value="Small_GTPase_Ras-type"/>
</dbReference>
<evidence type="ECO:0000256" key="1">
    <source>
        <dbReference type="ARBA" id="ARBA00022741"/>
    </source>
</evidence>
<proteinExistence type="predicted"/>
<dbReference type="Ensembl" id="ENSCPRT00005003265.1">
    <property type="protein sequence ID" value="ENSCPRP00005002796.1"/>
    <property type="gene ID" value="ENSCPRG00005002028.1"/>
</dbReference>